<organism evidence="1 2">
    <name type="scientific">Vibrio antiquarius (strain Ex25)</name>
    <dbReference type="NCBI Taxonomy" id="150340"/>
    <lineage>
        <taxon>Bacteria</taxon>
        <taxon>Pseudomonadati</taxon>
        <taxon>Pseudomonadota</taxon>
        <taxon>Gammaproteobacteria</taxon>
        <taxon>Vibrionales</taxon>
        <taxon>Vibrionaceae</taxon>
        <taxon>Vibrio</taxon>
        <taxon>Vibrio diabolicus subgroup</taxon>
    </lineage>
</organism>
<evidence type="ECO:0000313" key="2">
    <source>
        <dbReference type="Proteomes" id="UP000242664"/>
    </source>
</evidence>
<protein>
    <submittedName>
        <fullName evidence="1">Uncharacterized protein</fullName>
    </submittedName>
</protein>
<evidence type="ECO:0000313" key="1">
    <source>
        <dbReference type="EMBL" id="EDN58097.1"/>
    </source>
</evidence>
<dbReference type="Proteomes" id="UP000242664">
    <property type="component" value="Unassembled WGS sequence"/>
</dbReference>
<sequence length="243" mass="26885">MLCETKQKSSKHICAQVPISVLSIIKIYIGGFMRVHKSKIAADPVKYYTHLIGMEKYEARMRQEPNAITIITGIVLYRELPKNKQSEVLKLILALNDGQLKASLYGLVSQVVANPYWFSWSLSDRELREFFDTNKDVTNILKGLGIDFSLPLTVAGISAFLLSSAQQGVKSASKEVATQLKKQVTSSPVAQIANRLGVTKQVAGKASAILVVMVSVIAYQTHLNAKDARKELLRRGLLQPEDL</sequence>
<gene>
    <name evidence="1" type="ORF">VEx25_B0157</name>
</gene>
<accession>A0ABM9WXA6</accession>
<name>A0ABM9WXA6_VIBAE</name>
<dbReference type="EMBL" id="DS267811">
    <property type="protein sequence ID" value="EDN58097.1"/>
    <property type="molecule type" value="Genomic_DNA"/>
</dbReference>
<reference evidence="2" key="1">
    <citation type="submission" date="2006-10" db="EMBL/GenBank/DDBJ databases">
        <authorList>
            <person name="Heidelberg J."/>
            <person name="Sebastian Y."/>
        </authorList>
    </citation>
    <scope>NUCLEOTIDE SEQUENCE [LARGE SCALE GENOMIC DNA]</scope>
    <source>
        <strain evidence="2">EX25</strain>
    </source>
</reference>
<proteinExistence type="predicted"/>
<keyword evidence="2" id="KW-1185">Reference proteome</keyword>